<sequence length="160" mass="17631">MARRERIREWFRDDDGDWQVPEGRRGEFVALLVGLPLYAWAADFYLGLPAIVHYWPAVLLGASCGFAYTTPYRDRVTDPLPDWAPASQLLSLLVGGIGLDLLEIVQLADPFVTLLLAAGCTVLSIYLVRLASPFHRGLEPPRRGVEPPTAVDGQESEANG</sequence>
<evidence type="ECO:0000256" key="2">
    <source>
        <dbReference type="SAM" id="Phobius"/>
    </source>
</evidence>
<name>L0JQN7_NATP1</name>
<reference evidence="4 6" key="3">
    <citation type="journal article" date="2014" name="PLoS Genet.">
        <title>Phylogenetically driven sequencing of extremely halophilic archaea reveals strategies for static and dynamic osmo-response.</title>
        <authorList>
            <person name="Becker E.A."/>
            <person name="Seitzer P.M."/>
            <person name="Tritt A."/>
            <person name="Larsen D."/>
            <person name="Krusor M."/>
            <person name="Yao A.I."/>
            <person name="Wu D."/>
            <person name="Madern D."/>
            <person name="Eisen J.A."/>
            <person name="Darling A.E."/>
            <person name="Facciotti M.T."/>
        </authorList>
    </citation>
    <scope>NUCLEOTIDE SEQUENCE [LARGE SCALE GENOMIC DNA]</scope>
    <source>
        <strain evidence="4 6">DSM 15624</strain>
    </source>
</reference>
<keyword evidence="2" id="KW-1133">Transmembrane helix</keyword>
<reference evidence="3" key="1">
    <citation type="submission" date="2012-02" db="EMBL/GenBank/DDBJ databases">
        <title>Complete sequence of chromosome of Natrinema pellirubrum DSM 15624.</title>
        <authorList>
            <consortium name="US DOE Joint Genome Institute"/>
            <person name="Lucas S."/>
            <person name="Han J."/>
            <person name="Lapidus A."/>
            <person name="Cheng J.-F."/>
            <person name="Goodwin L."/>
            <person name="Pitluck S."/>
            <person name="Peters L."/>
            <person name="Teshima H."/>
            <person name="Detter J.C."/>
            <person name="Han C."/>
            <person name="Tapia R."/>
            <person name="Land M."/>
            <person name="Hauser L."/>
            <person name="Kyrpides N."/>
            <person name="Ivanova N."/>
            <person name="Pagani I."/>
            <person name="Sproer C."/>
            <person name="Anderson I."/>
            <person name="Woyke T."/>
        </authorList>
    </citation>
    <scope>NUCLEOTIDE SEQUENCE</scope>
    <source>
        <strain evidence="3">DSM 15624</strain>
    </source>
</reference>
<dbReference type="EMBL" id="AOIE01000061">
    <property type="protein sequence ID" value="ELY75907.1"/>
    <property type="molecule type" value="Genomic_DNA"/>
</dbReference>
<dbReference type="AlphaFoldDB" id="L0JQN7"/>
<feature type="region of interest" description="Disordered" evidence="1">
    <location>
        <begin position="139"/>
        <end position="160"/>
    </location>
</feature>
<dbReference type="OrthoDB" id="186921at2157"/>
<evidence type="ECO:0000256" key="1">
    <source>
        <dbReference type="SAM" id="MobiDB-lite"/>
    </source>
</evidence>
<feature type="transmembrane region" description="Helical" evidence="2">
    <location>
        <begin position="28"/>
        <end position="48"/>
    </location>
</feature>
<dbReference type="RefSeq" id="WP_006181087.1">
    <property type="nucleotide sequence ID" value="NC_019962.1"/>
</dbReference>
<dbReference type="GeneID" id="14333479"/>
<dbReference type="KEGG" id="npe:Natpe_2899"/>
<dbReference type="PATRIC" id="fig|797303.5.peg.1720"/>
<accession>L0JQN7</accession>
<dbReference type="Proteomes" id="UP000010843">
    <property type="component" value="Chromosome"/>
</dbReference>
<dbReference type="Proteomes" id="UP000011593">
    <property type="component" value="Unassembled WGS sequence"/>
</dbReference>
<dbReference type="EMBL" id="CP003372">
    <property type="protein sequence ID" value="AGB32696.1"/>
    <property type="molecule type" value="Genomic_DNA"/>
</dbReference>
<gene>
    <name evidence="3" type="ordered locus">Natpe_2899</name>
    <name evidence="4" type="ORF">C488_08607</name>
</gene>
<evidence type="ECO:0000313" key="5">
    <source>
        <dbReference type="Proteomes" id="UP000010843"/>
    </source>
</evidence>
<dbReference type="eggNOG" id="arCOG11419">
    <property type="taxonomic scope" value="Archaea"/>
</dbReference>
<keyword evidence="2" id="KW-0812">Transmembrane</keyword>
<proteinExistence type="predicted"/>
<evidence type="ECO:0000313" key="4">
    <source>
        <dbReference type="EMBL" id="ELY75907.1"/>
    </source>
</evidence>
<keyword evidence="6" id="KW-1185">Reference proteome</keyword>
<protein>
    <submittedName>
        <fullName evidence="3">Uncharacterized protein</fullName>
    </submittedName>
</protein>
<evidence type="ECO:0000313" key="6">
    <source>
        <dbReference type="Proteomes" id="UP000011593"/>
    </source>
</evidence>
<reference evidence="5" key="2">
    <citation type="submission" date="2012-02" db="EMBL/GenBank/DDBJ databases">
        <title>Complete sequence of chromosome of Natrinema pellirubrum DSM 15624.</title>
        <authorList>
            <person name="Lucas S."/>
            <person name="Han J."/>
            <person name="Lapidus A."/>
            <person name="Cheng J.-F."/>
            <person name="Goodwin L."/>
            <person name="Pitluck S."/>
            <person name="Peters L."/>
            <person name="Teshima H."/>
            <person name="Detter J.C."/>
            <person name="Han C."/>
            <person name="Tapia R."/>
            <person name="Land M."/>
            <person name="Hauser L."/>
            <person name="Kyrpides N."/>
            <person name="Ivanova N."/>
            <person name="Pagani I."/>
            <person name="Sproer C."/>
            <person name="Anderson I."/>
            <person name="Woyke T."/>
        </authorList>
    </citation>
    <scope>NUCLEOTIDE SEQUENCE [LARGE SCALE GENOMIC DNA]</scope>
    <source>
        <strain evidence="5">DSM 15624 / JCM 10476 / NCIMB 786</strain>
    </source>
</reference>
<evidence type="ECO:0000313" key="3">
    <source>
        <dbReference type="EMBL" id="AGB32696.1"/>
    </source>
</evidence>
<keyword evidence="2" id="KW-0472">Membrane</keyword>
<dbReference type="STRING" id="797303.Natpe_2899"/>
<dbReference type="HOGENOM" id="CLU_1648355_0_0_2"/>
<feature type="transmembrane region" description="Helical" evidence="2">
    <location>
        <begin position="111"/>
        <end position="128"/>
    </location>
</feature>
<organism evidence="3 5">
    <name type="scientific">Natrinema pellirubrum (strain DSM 15624 / CIP 106293 / JCM 10476 / NCIMB 786 / 157)</name>
    <dbReference type="NCBI Taxonomy" id="797303"/>
    <lineage>
        <taxon>Archaea</taxon>
        <taxon>Methanobacteriati</taxon>
        <taxon>Methanobacteriota</taxon>
        <taxon>Stenosarchaea group</taxon>
        <taxon>Halobacteria</taxon>
        <taxon>Halobacteriales</taxon>
        <taxon>Natrialbaceae</taxon>
        <taxon>Natrinema</taxon>
    </lineage>
</organism>